<dbReference type="RefSeq" id="WP_245759979.1">
    <property type="nucleotide sequence ID" value="NZ_FPCJ01000001.1"/>
</dbReference>
<dbReference type="PANTHER" id="PTHR11608:SF0">
    <property type="entry name" value="BIFUNCTIONAL PROTEIN PYRR"/>
    <property type="match status" value="1"/>
</dbReference>
<dbReference type="CDD" id="cd06223">
    <property type="entry name" value="PRTases_typeI"/>
    <property type="match status" value="1"/>
</dbReference>
<keyword evidence="2" id="KW-0808">Transferase</keyword>
<evidence type="ECO:0000313" key="3">
    <source>
        <dbReference type="Proteomes" id="UP000199537"/>
    </source>
</evidence>
<feature type="domain" description="Phosphoribosyltransferase" evidence="1">
    <location>
        <begin position="8"/>
        <end position="141"/>
    </location>
</feature>
<evidence type="ECO:0000259" key="1">
    <source>
        <dbReference type="Pfam" id="PF00156"/>
    </source>
</evidence>
<proteinExistence type="predicted"/>
<dbReference type="InterPro" id="IPR029057">
    <property type="entry name" value="PRTase-like"/>
</dbReference>
<sequence length="166" mass="19011">MQVASHIILSKEIIERKLQRMAYEIYERNEQASKLILAGIADRGTVVARKIESLLKQVAPFEVIFTEIQIDKAHPLTSSWQPRVPFENEVVIVVDDVANTGRTLFYAMKPFMEAIPATLQTLVLIDRQHKIYPVHIDYTGYSLATTLQEQIFVKTEGEEILYAYIS</sequence>
<keyword evidence="3" id="KW-1185">Reference proteome</keyword>
<keyword evidence="2" id="KW-0328">Glycosyltransferase</keyword>
<accession>A0A1I7NMS7</accession>
<evidence type="ECO:0000313" key="2">
    <source>
        <dbReference type="EMBL" id="SFV35962.1"/>
    </source>
</evidence>
<dbReference type="Proteomes" id="UP000199537">
    <property type="component" value="Unassembled WGS sequence"/>
</dbReference>
<protein>
    <submittedName>
        <fullName evidence="2">Pyrimidine operon attenuation protein / uracil phosphoribosyltransferase</fullName>
    </submittedName>
</protein>
<dbReference type="InterPro" id="IPR000836">
    <property type="entry name" value="PRTase_dom"/>
</dbReference>
<reference evidence="3" key="1">
    <citation type="submission" date="2016-10" db="EMBL/GenBank/DDBJ databases">
        <authorList>
            <person name="Varghese N."/>
            <person name="Submissions S."/>
        </authorList>
    </citation>
    <scope>NUCLEOTIDE SEQUENCE [LARGE SCALE GENOMIC DNA]</scope>
    <source>
        <strain evidence="3">DSM 14807</strain>
    </source>
</reference>
<dbReference type="Pfam" id="PF00156">
    <property type="entry name" value="Pribosyltran"/>
    <property type="match status" value="1"/>
</dbReference>
<dbReference type="AlphaFoldDB" id="A0A1I7NMS7"/>
<gene>
    <name evidence="2" type="ORF">SAMN05660895_2369</name>
</gene>
<dbReference type="EMBL" id="FPCJ01000001">
    <property type="protein sequence ID" value="SFV35962.1"/>
    <property type="molecule type" value="Genomic_DNA"/>
</dbReference>
<name>A0A1I7NMS7_9BACT</name>
<dbReference type="SUPFAM" id="SSF53271">
    <property type="entry name" value="PRTase-like"/>
    <property type="match status" value="1"/>
</dbReference>
<dbReference type="GO" id="GO:0016757">
    <property type="term" value="F:glycosyltransferase activity"/>
    <property type="evidence" value="ECO:0007669"/>
    <property type="project" value="UniProtKB-KW"/>
</dbReference>
<organism evidence="2 3">
    <name type="scientific">Thermoflavifilum thermophilum</name>
    <dbReference type="NCBI Taxonomy" id="1393122"/>
    <lineage>
        <taxon>Bacteria</taxon>
        <taxon>Pseudomonadati</taxon>
        <taxon>Bacteroidota</taxon>
        <taxon>Chitinophagia</taxon>
        <taxon>Chitinophagales</taxon>
        <taxon>Chitinophagaceae</taxon>
        <taxon>Thermoflavifilum</taxon>
    </lineage>
</organism>
<dbReference type="PANTHER" id="PTHR11608">
    <property type="entry name" value="BIFUNCTIONAL PROTEIN PYRR"/>
    <property type="match status" value="1"/>
</dbReference>
<dbReference type="InterPro" id="IPR050137">
    <property type="entry name" value="PyrR_bifunctional"/>
</dbReference>
<dbReference type="Gene3D" id="3.40.50.2020">
    <property type="match status" value="1"/>
</dbReference>
<dbReference type="STRING" id="1393122.SAMN05660895_2369"/>